<evidence type="ECO:0000259" key="1">
    <source>
        <dbReference type="PROSITE" id="PS51480"/>
    </source>
</evidence>
<feature type="domain" description="DhaL" evidence="1">
    <location>
        <begin position="9"/>
        <end position="201"/>
    </location>
</feature>
<dbReference type="Gene3D" id="1.25.40.340">
    <property type="match status" value="1"/>
</dbReference>
<keyword evidence="2" id="KW-0808">Transferase</keyword>
<dbReference type="SUPFAM" id="SSF101473">
    <property type="entry name" value="DhaL-like"/>
    <property type="match status" value="1"/>
</dbReference>
<dbReference type="Pfam" id="PF13684">
    <property type="entry name" value="FakA-like_C"/>
    <property type="match status" value="1"/>
</dbReference>
<dbReference type="EMBL" id="AZFY01000040">
    <property type="protein sequence ID" value="KRM09720.1"/>
    <property type="molecule type" value="Genomic_DNA"/>
</dbReference>
<evidence type="ECO:0000313" key="3">
    <source>
        <dbReference type="Proteomes" id="UP000051966"/>
    </source>
</evidence>
<dbReference type="Proteomes" id="UP000051966">
    <property type="component" value="Unassembled WGS sequence"/>
</dbReference>
<organism evidence="2 3">
    <name type="scientific">Lentilactobacillus farraginis DSM 18382 = JCM 14108</name>
    <dbReference type="NCBI Taxonomy" id="1423743"/>
    <lineage>
        <taxon>Bacteria</taxon>
        <taxon>Bacillati</taxon>
        <taxon>Bacillota</taxon>
        <taxon>Bacilli</taxon>
        <taxon>Lactobacillales</taxon>
        <taxon>Lactobacillaceae</taxon>
        <taxon>Lentilactobacillus</taxon>
    </lineage>
</organism>
<accession>A0A0R1VVE7</accession>
<dbReference type="RefSeq" id="WP_056983694.1">
    <property type="nucleotide sequence ID" value="NZ_AZFY01000040.1"/>
</dbReference>
<dbReference type="PANTHER" id="PTHR33434">
    <property type="entry name" value="DEGV DOMAIN-CONTAINING PROTEIN DR_1986-RELATED"/>
    <property type="match status" value="1"/>
</dbReference>
<dbReference type="InterPro" id="IPR033470">
    <property type="entry name" value="FakA-like_C"/>
</dbReference>
<keyword evidence="3" id="KW-1185">Reference proteome</keyword>
<dbReference type="PATRIC" id="fig|1423743.5.peg.2498"/>
<dbReference type="AlphaFoldDB" id="A0A0R1VVE7"/>
<protein>
    <submittedName>
        <fullName evidence="2">Glycerone kinase</fullName>
    </submittedName>
</protein>
<name>A0A0R1VVE7_9LACO</name>
<dbReference type="Pfam" id="PF21645">
    <property type="entry name" value="FakA-like_M"/>
    <property type="match status" value="1"/>
</dbReference>
<dbReference type="GO" id="GO:0004371">
    <property type="term" value="F:glycerone kinase activity"/>
    <property type="evidence" value="ECO:0007669"/>
    <property type="project" value="InterPro"/>
</dbReference>
<dbReference type="InterPro" id="IPR050270">
    <property type="entry name" value="DegV_domain_contain"/>
</dbReference>
<evidence type="ECO:0000313" key="2">
    <source>
        <dbReference type="EMBL" id="KRM09720.1"/>
    </source>
</evidence>
<dbReference type="PROSITE" id="PS51480">
    <property type="entry name" value="DHAL"/>
    <property type="match status" value="1"/>
</dbReference>
<dbReference type="OrthoDB" id="9760324at2"/>
<dbReference type="SMART" id="SM01121">
    <property type="entry name" value="Dak1_2"/>
    <property type="match status" value="1"/>
</dbReference>
<keyword evidence="2" id="KW-0418">Kinase</keyword>
<dbReference type="InterPro" id="IPR036117">
    <property type="entry name" value="DhaL_dom_sf"/>
</dbReference>
<dbReference type="GO" id="GO:0006071">
    <property type="term" value="P:glycerol metabolic process"/>
    <property type="evidence" value="ECO:0007669"/>
    <property type="project" value="InterPro"/>
</dbReference>
<sequence length="572" mass="61656">MKVTEITNTEFTAMVQAASNKLNKNTDFINSLNVFPVPDGDTGTNMSLSLASGYKYVNKDVSNKVGDLCASLAKGLLMGARGNSGVILSQIFRGFSKSTENKTTLSAQDLADAFVSGTETAYKSVMKPTEGTILTVIRMAAQAGKKTAAMTNDVVAVMDAVYENSKTALKKTPDLLPVLKQVGVVDSGGQGLMFVLEAFDDVLNGRVDDESGEYQPTDAEMTEMIDAAHHQSVQSKLDPDDIVYGYCTQIMVRLGKGKEVDRQFDYQTFYDYLAKLGDSLLVVNDDEIVKVHVHTEHPGKVLAWGQEFGDLATVKVDNMRLQQETIIENDDADKQTASPIQKAESLEAKADQPVSDTAVIAISSGNGLNKLFKSLGVNYIVSGGQTMNPSTADIVNAIQKTGAKRALVLPNNKNIFLAAEQAAQVAEIPTEIVHSKTISQGITAMLGFNPDNSLDENHQAMEDNLSTVKSGQVTHAIRDTNIDGFEIKKGQYMGIADGKIVVVEDKAVPAAISMVGKMLDEDSEAITIIWGDGANEKLADQVQAGILKLDDELEVEVHEGDQPVYPFLISVE</sequence>
<dbReference type="InterPro" id="IPR019986">
    <property type="entry name" value="YloV-like"/>
</dbReference>
<proteinExistence type="predicted"/>
<dbReference type="NCBIfam" id="TIGR03599">
    <property type="entry name" value="YloV"/>
    <property type="match status" value="1"/>
</dbReference>
<comment type="caution">
    <text evidence="2">The sequence shown here is derived from an EMBL/GenBank/DDBJ whole genome shotgun (WGS) entry which is preliminary data.</text>
</comment>
<dbReference type="SMART" id="SM01120">
    <property type="entry name" value="Dak2"/>
    <property type="match status" value="1"/>
</dbReference>
<dbReference type="InterPro" id="IPR004007">
    <property type="entry name" value="DhaL_dom"/>
</dbReference>
<gene>
    <name evidence="2" type="ORF">FD41_GL002434</name>
</gene>
<dbReference type="InterPro" id="IPR048394">
    <property type="entry name" value="FakA-like_M"/>
</dbReference>
<dbReference type="PANTHER" id="PTHR33434:SF4">
    <property type="entry name" value="PHOSPHATASE PROTEIN"/>
    <property type="match status" value="1"/>
</dbReference>
<reference evidence="2 3" key="1">
    <citation type="journal article" date="2015" name="Genome Announc.">
        <title>Expanding the biotechnology potential of lactobacilli through comparative genomics of 213 strains and associated genera.</title>
        <authorList>
            <person name="Sun Z."/>
            <person name="Harris H.M."/>
            <person name="McCann A."/>
            <person name="Guo C."/>
            <person name="Argimon S."/>
            <person name="Zhang W."/>
            <person name="Yang X."/>
            <person name="Jeffery I.B."/>
            <person name="Cooney J.C."/>
            <person name="Kagawa T.F."/>
            <person name="Liu W."/>
            <person name="Song Y."/>
            <person name="Salvetti E."/>
            <person name="Wrobel A."/>
            <person name="Rasinkangas P."/>
            <person name="Parkhill J."/>
            <person name="Rea M.C."/>
            <person name="O'Sullivan O."/>
            <person name="Ritari J."/>
            <person name="Douillard F.P."/>
            <person name="Paul Ross R."/>
            <person name="Yang R."/>
            <person name="Briner A.E."/>
            <person name="Felis G.E."/>
            <person name="de Vos W.M."/>
            <person name="Barrangou R."/>
            <person name="Klaenhammer T.R."/>
            <person name="Caufield P.W."/>
            <person name="Cui Y."/>
            <person name="Zhang H."/>
            <person name="O'Toole P.W."/>
        </authorList>
    </citation>
    <scope>NUCLEOTIDE SEQUENCE [LARGE SCALE GENOMIC DNA]</scope>
    <source>
        <strain evidence="2 3">DSM 18382</strain>
    </source>
</reference>
<dbReference type="Pfam" id="PF02734">
    <property type="entry name" value="Dak2"/>
    <property type="match status" value="1"/>
</dbReference>